<name>A0ABD1BNH3_CARAN</name>
<evidence type="ECO:0000259" key="2">
    <source>
        <dbReference type="Pfam" id="PF02878"/>
    </source>
</evidence>
<dbReference type="Gene3D" id="3.40.120.10">
    <property type="entry name" value="Alpha-D-Glucose-1,6-Bisphosphate, subunit A, domain 3"/>
    <property type="match status" value="1"/>
</dbReference>
<dbReference type="PANTHER" id="PTHR45955:SF1">
    <property type="entry name" value="PHOSPHOACETYLGLUCOSAMINE MUTASE"/>
    <property type="match status" value="1"/>
</dbReference>
<protein>
    <submittedName>
        <fullName evidence="4">Phosphoacetylglucosamine mutase</fullName>
    </submittedName>
</protein>
<keyword evidence="5" id="KW-1185">Reference proteome</keyword>
<evidence type="ECO:0000256" key="1">
    <source>
        <dbReference type="ARBA" id="ARBA00010231"/>
    </source>
</evidence>
<dbReference type="Pfam" id="PF02878">
    <property type="entry name" value="PGM_PMM_I"/>
    <property type="match status" value="1"/>
</dbReference>
<evidence type="ECO:0000313" key="3">
    <source>
        <dbReference type="EMBL" id="KAL1207073.1"/>
    </source>
</evidence>
<sequence>MITASHKKVSDSGIKVSDPSGGMLSKKWEPFANQIANASSLGELVSLIREFMEKEDITIGEKSAEVWLGRDTRPSGESLLRAAEIVVGSILGSVAIDIGILTTPQLHWMVRAKNKSLKATENYYFDNMSASFRFLIDLIPMSGNNELEMSKLLVDGANGVGGQKIEEVRGSLTNLDLEIRNTGRDGGVLNESVGADLCRKKRFCL</sequence>
<accession>A0ABD1BNH3</accession>
<dbReference type="EMBL" id="JBANAX010000200">
    <property type="protein sequence ID" value="KAL1218767.1"/>
    <property type="molecule type" value="Genomic_DNA"/>
</dbReference>
<reference evidence="4 5" key="1">
    <citation type="submission" date="2024-04" db="EMBL/GenBank/DDBJ databases">
        <title>Genome assembly C_amara_ONT_v2.</title>
        <authorList>
            <person name="Yant L."/>
            <person name="Moore C."/>
            <person name="Slenker M."/>
        </authorList>
    </citation>
    <scope>NUCLEOTIDE SEQUENCE [LARGE SCALE GENOMIC DNA]</scope>
    <source>
        <tissue evidence="4">Leaf</tissue>
    </source>
</reference>
<dbReference type="InterPro" id="IPR005844">
    <property type="entry name" value="A-D-PHexomutase_a/b/a-I"/>
</dbReference>
<gene>
    <name evidence="4" type="ORF">V5N11_001266</name>
    <name evidence="3" type="ORF">V5N11_021502</name>
</gene>
<organism evidence="4 5">
    <name type="scientific">Cardamine amara subsp. amara</name>
    <dbReference type="NCBI Taxonomy" id="228776"/>
    <lineage>
        <taxon>Eukaryota</taxon>
        <taxon>Viridiplantae</taxon>
        <taxon>Streptophyta</taxon>
        <taxon>Embryophyta</taxon>
        <taxon>Tracheophyta</taxon>
        <taxon>Spermatophyta</taxon>
        <taxon>Magnoliopsida</taxon>
        <taxon>eudicotyledons</taxon>
        <taxon>Gunneridae</taxon>
        <taxon>Pentapetalae</taxon>
        <taxon>rosids</taxon>
        <taxon>malvids</taxon>
        <taxon>Brassicales</taxon>
        <taxon>Brassicaceae</taxon>
        <taxon>Cardamineae</taxon>
        <taxon>Cardamine</taxon>
    </lineage>
</organism>
<dbReference type="EMBL" id="JBANAX010000487">
    <property type="protein sequence ID" value="KAL1207073.1"/>
    <property type="molecule type" value="Genomic_DNA"/>
</dbReference>
<proteinExistence type="inferred from homology"/>
<dbReference type="InterPro" id="IPR016055">
    <property type="entry name" value="A-D-PHexomutase_a/b/a-I/II/III"/>
</dbReference>
<dbReference type="PANTHER" id="PTHR45955">
    <property type="entry name" value="PHOSPHOACETYLGLUCOSAMINE MUTASE"/>
    <property type="match status" value="1"/>
</dbReference>
<dbReference type="SUPFAM" id="SSF53738">
    <property type="entry name" value="Phosphoglucomutase, first 3 domains"/>
    <property type="match status" value="2"/>
</dbReference>
<evidence type="ECO:0000313" key="4">
    <source>
        <dbReference type="EMBL" id="KAL1218767.1"/>
    </source>
</evidence>
<comment type="similarity">
    <text evidence="1">Belongs to the phosphohexose mutase family.</text>
</comment>
<dbReference type="Proteomes" id="UP001558713">
    <property type="component" value="Unassembled WGS sequence"/>
</dbReference>
<dbReference type="AlphaFoldDB" id="A0ABD1BNH3"/>
<feature type="domain" description="Alpha-D-phosphohexomutase alpha/beta/alpha" evidence="2">
    <location>
        <begin position="55"/>
        <end position="114"/>
    </location>
</feature>
<evidence type="ECO:0000313" key="5">
    <source>
        <dbReference type="Proteomes" id="UP001558713"/>
    </source>
</evidence>
<comment type="caution">
    <text evidence="4">The sequence shown here is derived from an EMBL/GenBank/DDBJ whole genome shotgun (WGS) entry which is preliminary data.</text>
</comment>